<sequence>MCNLLLLAPFHHFLTSFVFSCSLYMYPSIPSSANSQARFSSN</sequence>
<dbReference type="EMBL" id="GBRH01270906">
    <property type="protein sequence ID" value="JAD26989.1"/>
    <property type="molecule type" value="Transcribed_RNA"/>
</dbReference>
<proteinExistence type="predicted"/>
<name>A0A0A8YK23_ARUDO</name>
<dbReference type="AlphaFoldDB" id="A0A0A8YK23"/>
<protein>
    <submittedName>
        <fullName evidence="1">Uncharacterized protein</fullName>
    </submittedName>
</protein>
<organism evidence="1">
    <name type="scientific">Arundo donax</name>
    <name type="common">Giant reed</name>
    <name type="synonym">Donax arundinaceus</name>
    <dbReference type="NCBI Taxonomy" id="35708"/>
    <lineage>
        <taxon>Eukaryota</taxon>
        <taxon>Viridiplantae</taxon>
        <taxon>Streptophyta</taxon>
        <taxon>Embryophyta</taxon>
        <taxon>Tracheophyta</taxon>
        <taxon>Spermatophyta</taxon>
        <taxon>Magnoliopsida</taxon>
        <taxon>Liliopsida</taxon>
        <taxon>Poales</taxon>
        <taxon>Poaceae</taxon>
        <taxon>PACMAD clade</taxon>
        <taxon>Arundinoideae</taxon>
        <taxon>Arundineae</taxon>
        <taxon>Arundo</taxon>
    </lineage>
</organism>
<reference evidence="1" key="1">
    <citation type="submission" date="2014-09" db="EMBL/GenBank/DDBJ databases">
        <authorList>
            <person name="Magalhaes I.L.F."/>
            <person name="Oliveira U."/>
            <person name="Santos F.R."/>
            <person name="Vidigal T.H.D.A."/>
            <person name="Brescovit A.D."/>
            <person name="Santos A.J."/>
        </authorList>
    </citation>
    <scope>NUCLEOTIDE SEQUENCE</scope>
    <source>
        <tissue evidence="1">Shoot tissue taken approximately 20 cm above the soil surface</tissue>
    </source>
</reference>
<accession>A0A0A8YK23</accession>
<reference evidence="1" key="2">
    <citation type="journal article" date="2015" name="Data Brief">
        <title>Shoot transcriptome of the giant reed, Arundo donax.</title>
        <authorList>
            <person name="Barrero R.A."/>
            <person name="Guerrero F.D."/>
            <person name="Moolhuijzen P."/>
            <person name="Goolsby J.A."/>
            <person name="Tidwell J."/>
            <person name="Bellgard S.E."/>
            <person name="Bellgard M.I."/>
        </authorList>
    </citation>
    <scope>NUCLEOTIDE SEQUENCE</scope>
    <source>
        <tissue evidence="1">Shoot tissue taken approximately 20 cm above the soil surface</tissue>
    </source>
</reference>
<evidence type="ECO:0000313" key="1">
    <source>
        <dbReference type="EMBL" id="JAD26989.1"/>
    </source>
</evidence>